<evidence type="ECO:0000256" key="3">
    <source>
        <dbReference type="ARBA" id="ARBA00022475"/>
    </source>
</evidence>
<reference evidence="11" key="1">
    <citation type="journal article" date="2019" name="Int. J. Syst. Evol. Microbiol.">
        <title>The Global Catalogue of Microorganisms (GCM) 10K type strain sequencing project: providing services to taxonomists for standard genome sequencing and annotation.</title>
        <authorList>
            <consortium name="The Broad Institute Genomics Platform"/>
            <consortium name="The Broad Institute Genome Sequencing Center for Infectious Disease"/>
            <person name="Wu L."/>
            <person name="Ma J."/>
        </authorList>
    </citation>
    <scope>NUCLEOTIDE SEQUENCE [LARGE SCALE GENOMIC DNA]</scope>
    <source>
        <strain evidence="11">CGMCC 1.19061</strain>
    </source>
</reference>
<comment type="caution">
    <text evidence="10">The sequence shown here is derived from an EMBL/GenBank/DDBJ whole genome shotgun (WGS) entry which is preliminary data.</text>
</comment>
<keyword evidence="6 9" id="KW-0406">Ion transport</keyword>
<dbReference type="PANTHER" id="PTHR30266">
    <property type="entry name" value="MECHANOSENSITIVE CHANNEL MSCL"/>
    <property type="match status" value="1"/>
</dbReference>
<accession>A0ABV9M4F1</accession>
<dbReference type="HAMAP" id="MF_00115">
    <property type="entry name" value="MscL"/>
    <property type="match status" value="1"/>
</dbReference>
<keyword evidence="2 9" id="KW-0813">Transport</keyword>
<keyword evidence="4 9" id="KW-0812">Transmembrane</keyword>
<feature type="transmembrane region" description="Helical" evidence="9">
    <location>
        <begin position="20"/>
        <end position="38"/>
    </location>
</feature>
<gene>
    <name evidence="9 10" type="primary">mscL</name>
    <name evidence="10" type="ORF">ACFO3L_08685</name>
</gene>
<dbReference type="RefSeq" id="WP_379966079.1">
    <property type="nucleotide sequence ID" value="NZ_JBHSGT010000054.1"/>
</dbReference>
<comment type="function">
    <text evidence="9">Channel that opens in response to stretch forces in the membrane lipid bilayer. May participate in the regulation of osmotic pressure changes within the cell.</text>
</comment>
<evidence type="ECO:0000313" key="10">
    <source>
        <dbReference type="EMBL" id="MFC4710677.1"/>
    </source>
</evidence>
<dbReference type="PRINTS" id="PR01264">
    <property type="entry name" value="MECHCHANNEL"/>
</dbReference>
<dbReference type="Gene3D" id="1.10.1200.120">
    <property type="entry name" value="Large-conductance mechanosensitive channel, MscL, domain 1"/>
    <property type="match status" value="1"/>
</dbReference>
<evidence type="ECO:0000256" key="2">
    <source>
        <dbReference type="ARBA" id="ARBA00022448"/>
    </source>
</evidence>
<evidence type="ECO:0000256" key="5">
    <source>
        <dbReference type="ARBA" id="ARBA00022989"/>
    </source>
</evidence>
<evidence type="ECO:0000256" key="6">
    <source>
        <dbReference type="ARBA" id="ARBA00023065"/>
    </source>
</evidence>
<keyword evidence="8 9" id="KW-0407">Ion channel</keyword>
<dbReference type="Proteomes" id="UP001596026">
    <property type="component" value="Unassembled WGS sequence"/>
</dbReference>
<feature type="transmembrane region" description="Helical" evidence="9">
    <location>
        <begin position="76"/>
        <end position="99"/>
    </location>
</feature>
<comment type="subcellular location">
    <subcellularLocation>
        <location evidence="9">Cell membrane</location>
        <topology evidence="9">Multi-pass membrane protein</topology>
    </subcellularLocation>
    <subcellularLocation>
        <location evidence="1">Membrane</location>
        <topology evidence="1">Multi-pass membrane protein</topology>
    </subcellularLocation>
</comment>
<proteinExistence type="inferred from homology"/>
<dbReference type="InterPro" id="IPR001185">
    <property type="entry name" value="MS_channel"/>
</dbReference>
<evidence type="ECO:0000313" key="11">
    <source>
        <dbReference type="Proteomes" id="UP001596026"/>
    </source>
</evidence>
<dbReference type="NCBIfam" id="TIGR00220">
    <property type="entry name" value="mscL"/>
    <property type="match status" value="1"/>
</dbReference>
<name>A0ABV9M4F1_9ENTE</name>
<dbReference type="PANTHER" id="PTHR30266:SF2">
    <property type="entry name" value="LARGE-CONDUCTANCE MECHANOSENSITIVE CHANNEL"/>
    <property type="match status" value="1"/>
</dbReference>
<comment type="subunit">
    <text evidence="9">Homopentamer.</text>
</comment>
<dbReference type="EMBL" id="JBHSGT010000054">
    <property type="protein sequence ID" value="MFC4710677.1"/>
    <property type="molecule type" value="Genomic_DNA"/>
</dbReference>
<organism evidence="10 11">
    <name type="scientific">Enterococcus eurekensis</name>
    <dbReference type="NCBI Taxonomy" id="1159753"/>
    <lineage>
        <taxon>Bacteria</taxon>
        <taxon>Bacillati</taxon>
        <taxon>Bacillota</taxon>
        <taxon>Bacilli</taxon>
        <taxon>Lactobacillales</taxon>
        <taxon>Enterococcaceae</taxon>
        <taxon>Enterococcus</taxon>
    </lineage>
</organism>
<evidence type="ECO:0000256" key="9">
    <source>
        <dbReference type="HAMAP-Rule" id="MF_00115"/>
    </source>
</evidence>
<keyword evidence="5 9" id="KW-1133">Transmembrane helix</keyword>
<evidence type="ECO:0000256" key="4">
    <source>
        <dbReference type="ARBA" id="ARBA00022692"/>
    </source>
</evidence>
<keyword evidence="7 9" id="KW-0472">Membrane</keyword>
<evidence type="ECO:0000256" key="7">
    <source>
        <dbReference type="ARBA" id="ARBA00023136"/>
    </source>
</evidence>
<keyword evidence="3 9" id="KW-1003">Cell membrane</keyword>
<dbReference type="SUPFAM" id="SSF81330">
    <property type="entry name" value="Gated mechanosensitive channel"/>
    <property type="match status" value="1"/>
</dbReference>
<dbReference type="InterPro" id="IPR036019">
    <property type="entry name" value="MscL_channel"/>
</dbReference>
<comment type="similarity">
    <text evidence="9">Belongs to the MscL family.</text>
</comment>
<dbReference type="Pfam" id="PF01741">
    <property type="entry name" value="MscL"/>
    <property type="match status" value="1"/>
</dbReference>
<dbReference type="InterPro" id="IPR037673">
    <property type="entry name" value="MSC/AndL"/>
</dbReference>
<evidence type="ECO:0000256" key="1">
    <source>
        <dbReference type="ARBA" id="ARBA00004141"/>
    </source>
</evidence>
<evidence type="ECO:0000256" key="8">
    <source>
        <dbReference type="ARBA" id="ARBA00023303"/>
    </source>
</evidence>
<sequence length="142" mass="15700">MKKLGSEFKEFIIKGDALNLAIGVVIGAAFTGIVTSVVENFITPLIELFISLFVDRGGDMEGALKVLNVRINGVDFNFSIIISAIITFLITGFVLFLVVKSVNHAKSLTAKTPEEEEEVTFTSEDYLREIRDLLQEKSDKNI</sequence>
<keyword evidence="11" id="KW-1185">Reference proteome</keyword>
<protein>
    <recommendedName>
        <fullName evidence="9">Large-conductance mechanosensitive channel</fullName>
    </recommendedName>
</protein>